<dbReference type="InterPro" id="IPR036047">
    <property type="entry name" value="F-box-like_dom_sf"/>
</dbReference>
<reference evidence="2" key="2">
    <citation type="submission" date="2020-06" db="EMBL/GenBank/DDBJ databases">
        <title>Helianthus annuus Genome sequencing and assembly Release 2.</title>
        <authorList>
            <person name="Gouzy J."/>
            <person name="Langlade N."/>
            <person name="Munos S."/>
        </authorList>
    </citation>
    <scope>NUCLEOTIDE SEQUENCE</scope>
    <source>
        <tissue evidence="2">Leaves</tissue>
    </source>
</reference>
<dbReference type="Gramene" id="mRNA:HanXRQr2_Chr07g0279341">
    <property type="protein sequence ID" value="mRNA:HanXRQr2_Chr07g0279341"/>
    <property type="gene ID" value="HanXRQr2_Chr07g0279341"/>
</dbReference>
<organism evidence="2 3">
    <name type="scientific">Helianthus annuus</name>
    <name type="common">Common sunflower</name>
    <dbReference type="NCBI Taxonomy" id="4232"/>
    <lineage>
        <taxon>Eukaryota</taxon>
        <taxon>Viridiplantae</taxon>
        <taxon>Streptophyta</taxon>
        <taxon>Embryophyta</taxon>
        <taxon>Tracheophyta</taxon>
        <taxon>Spermatophyta</taxon>
        <taxon>Magnoliopsida</taxon>
        <taxon>eudicotyledons</taxon>
        <taxon>Gunneridae</taxon>
        <taxon>Pentapetalae</taxon>
        <taxon>asterids</taxon>
        <taxon>campanulids</taxon>
        <taxon>Asterales</taxon>
        <taxon>Asteraceae</taxon>
        <taxon>Asteroideae</taxon>
        <taxon>Heliantheae alliance</taxon>
        <taxon>Heliantheae</taxon>
        <taxon>Helianthus</taxon>
    </lineage>
</organism>
<dbReference type="AlphaFoldDB" id="A0A9K3IJ12"/>
<gene>
    <name evidence="2" type="ORF">HanXRQr2_Chr07g0279341</name>
</gene>
<dbReference type="SMART" id="SM00256">
    <property type="entry name" value="FBOX"/>
    <property type="match status" value="1"/>
</dbReference>
<accession>A0A9K3IJ12</accession>
<proteinExistence type="predicted"/>
<evidence type="ECO:0000313" key="2">
    <source>
        <dbReference type="EMBL" id="KAF5797326.1"/>
    </source>
</evidence>
<dbReference type="InterPro" id="IPR006527">
    <property type="entry name" value="F-box-assoc_dom_typ1"/>
</dbReference>
<dbReference type="Gene3D" id="1.20.1280.50">
    <property type="match status" value="1"/>
</dbReference>
<dbReference type="PANTHER" id="PTHR31672:SF10">
    <property type="entry name" value="F-BOX DOMAIN-CONTAINING PROTEIN"/>
    <property type="match status" value="1"/>
</dbReference>
<keyword evidence="3" id="KW-1185">Reference proteome</keyword>
<dbReference type="PANTHER" id="PTHR31672">
    <property type="entry name" value="BNACNNG10540D PROTEIN"/>
    <property type="match status" value="1"/>
</dbReference>
<comment type="caution">
    <text evidence="2">The sequence shown here is derived from an EMBL/GenBank/DDBJ whole genome shotgun (WGS) entry which is preliminary data.</text>
</comment>
<evidence type="ECO:0000259" key="1">
    <source>
        <dbReference type="SMART" id="SM00256"/>
    </source>
</evidence>
<dbReference type="InterPro" id="IPR017451">
    <property type="entry name" value="F-box-assoc_interact_dom"/>
</dbReference>
<sequence>MSLLFHVISYKPKHQSQAKMSANIPFEIQEEIIKRVLPVKSLIQFRSVSKQWKSLIDSPEFIADHSVLRLASCHGLVFLYGYSRDLANDLIVLWNPSIRKSVGIASAPYGYGYGDVFGFGVCPKTSDPTIVKITYLSKPYKAEVFTLSSGAWKSISKNLPYKLLYFISRQVVIVGVIHWAAFDLSVDKAPCKIISFDLTTKEFGEVELPDRLAWAGAIGIHTYPSSVSCRGCLP</sequence>
<dbReference type="CDD" id="cd22157">
    <property type="entry name" value="F-box_AtFBW1-like"/>
    <property type="match status" value="1"/>
</dbReference>
<protein>
    <submittedName>
        <fullName evidence="2">F-box domain-containing protein</fullName>
    </submittedName>
</protein>
<name>A0A9K3IJ12_HELAN</name>
<dbReference type="InterPro" id="IPR001810">
    <property type="entry name" value="F-box_dom"/>
</dbReference>
<dbReference type="Proteomes" id="UP000215914">
    <property type="component" value="Unassembled WGS sequence"/>
</dbReference>
<dbReference type="Pfam" id="PF07734">
    <property type="entry name" value="FBA_1"/>
    <property type="match status" value="1"/>
</dbReference>
<dbReference type="NCBIfam" id="TIGR01640">
    <property type="entry name" value="F_box_assoc_1"/>
    <property type="match status" value="1"/>
</dbReference>
<dbReference type="InterPro" id="IPR050796">
    <property type="entry name" value="SCF_F-box_component"/>
</dbReference>
<dbReference type="SUPFAM" id="SSF81383">
    <property type="entry name" value="F-box domain"/>
    <property type="match status" value="1"/>
</dbReference>
<reference evidence="2" key="1">
    <citation type="journal article" date="2017" name="Nature">
        <title>The sunflower genome provides insights into oil metabolism, flowering and Asterid evolution.</title>
        <authorList>
            <person name="Badouin H."/>
            <person name="Gouzy J."/>
            <person name="Grassa C.J."/>
            <person name="Murat F."/>
            <person name="Staton S.E."/>
            <person name="Cottret L."/>
            <person name="Lelandais-Briere C."/>
            <person name="Owens G.L."/>
            <person name="Carrere S."/>
            <person name="Mayjonade B."/>
            <person name="Legrand L."/>
            <person name="Gill N."/>
            <person name="Kane N.C."/>
            <person name="Bowers J.E."/>
            <person name="Hubner S."/>
            <person name="Bellec A."/>
            <person name="Berard A."/>
            <person name="Berges H."/>
            <person name="Blanchet N."/>
            <person name="Boniface M.C."/>
            <person name="Brunel D."/>
            <person name="Catrice O."/>
            <person name="Chaidir N."/>
            <person name="Claudel C."/>
            <person name="Donnadieu C."/>
            <person name="Faraut T."/>
            <person name="Fievet G."/>
            <person name="Helmstetter N."/>
            <person name="King M."/>
            <person name="Knapp S.J."/>
            <person name="Lai Z."/>
            <person name="Le Paslier M.C."/>
            <person name="Lippi Y."/>
            <person name="Lorenzon L."/>
            <person name="Mandel J.R."/>
            <person name="Marage G."/>
            <person name="Marchand G."/>
            <person name="Marquand E."/>
            <person name="Bret-Mestries E."/>
            <person name="Morien E."/>
            <person name="Nambeesan S."/>
            <person name="Nguyen T."/>
            <person name="Pegot-Espagnet P."/>
            <person name="Pouilly N."/>
            <person name="Raftis F."/>
            <person name="Sallet E."/>
            <person name="Schiex T."/>
            <person name="Thomas J."/>
            <person name="Vandecasteele C."/>
            <person name="Vares D."/>
            <person name="Vear F."/>
            <person name="Vautrin S."/>
            <person name="Crespi M."/>
            <person name="Mangin B."/>
            <person name="Burke J.M."/>
            <person name="Salse J."/>
            <person name="Munos S."/>
            <person name="Vincourt P."/>
            <person name="Rieseberg L.H."/>
            <person name="Langlade N.B."/>
        </authorList>
    </citation>
    <scope>NUCLEOTIDE SEQUENCE</scope>
    <source>
        <tissue evidence="2">Leaves</tissue>
    </source>
</reference>
<dbReference type="EMBL" id="MNCJ02000322">
    <property type="protein sequence ID" value="KAF5797326.1"/>
    <property type="molecule type" value="Genomic_DNA"/>
</dbReference>
<evidence type="ECO:0000313" key="3">
    <source>
        <dbReference type="Proteomes" id="UP000215914"/>
    </source>
</evidence>
<feature type="domain" description="F-box" evidence="1">
    <location>
        <begin position="24"/>
        <end position="65"/>
    </location>
</feature>